<feature type="domain" description="NYN" evidence="1">
    <location>
        <begin position="129"/>
        <end position="239"/>
    </location>
</feature>
<evidence type="ECO:0000313" key="2">
    <source>
        <dbReference type="EMBL" id="RCJ37714.1"/>
    </source>
</evidence>
<dbReference type="AlphaFoldDB" id="A0A367RPW3"/>
<dbReference type="InterPro" id="IPR021139">
    <property type="entry name" value="NYN"/>
</dbReference>
<accession>A0A367RPW3</accession>
<gene>
    <name evidence="2" type="ORF">A6769_12525</name>
</gene>
<comment type="caution">
    <text evidence="2">The sequence shown here is derived from an EMBL/GenBank/DDBJ whole genome shotgun (WGS) entry which is preliminary data.</text>
</comment>
<protein>
    <submittedName>
        <fullName evidence="2">Transposase</fullName>
    </submittedName>
</protein>
<reference evidence="3" key="1">
    <citation type="submission" date="2016-04" db="EMBL/GenBank/DDBJ databases">
        <authorList>
            <person name="Tabuchi Yagui T.R."/>
        </authorList>
    </citation>
    <scope>NUCLEOTIDE SEQUENCE [LARGE SCALE GENOMIC DNA]</scope>
</reference>
<sequence>MKCPRCESTSCRQNGRRNDKQNYLCKNCGKQFLEPAFPHSLESDLLSNSDGHSKVSMTEATELSLMKNLLEEKVTEKILGSLSLTLAEELLQTILSPDWLESAIFSQFILKIQQKAEIKHQLETGISLLLLDAENLKLDVNSELFLANVCKYPLQVKIAFANWKNPSIGKQDIELYNRGYQLVHVPEGKDSADAKMIAFGACVLRFYPRVKEILVCSSDGILIHLCNELQNQGLIVYWVRRQGQNLHIENRNTGKLTHYSLAIATEVPSLEKVVDTIQHLIKNEHESINARLNSLVAVATLFQEKCDIKDINIKHNPNKPESDKIIPVLDSSFTKDIQEPIKEDIAKISNEKTLNKLLLKTIQDIKKKSPKTKLSVSQLGTEIRKITGESPNSIIKKLKLGSSFAKYLESSPTFTLKASGKEYEVMPLLSE</sequence>
<dbReference type="EMBL" id="LXQE01000136">
    <property type="protein sequence ID" value="RCJ37714.1"/>
    <property type="molecule type" value="Genomic_DNA"/>
</dbReference>
<dbReference type="Pfam" id="PF01936">
    <property type="entry name" value="NYN"/>
    <property type="match status" value="1"/>
</dbReference>
<dbReference type="Proteomes" id="UP000252085">
    <property type="component" value="Unassembled WGS sequence"/>
</dbReference>
<name>A0A367RPW3_NOSPU</name>
<organism evidence="2 3">
    <name type="scientific">Nostoc punctiforme NIES-2108</name>
    <dbReference type="NCBI Taxonomy" id="1356359"/>
    <lineage>
        <taxon>Bacteria</taxon>
        <taxon>Bacillati</taxon>
        <taxon>Cyanobacteriota</taxon>
        <taxon>Cyanophyceae</taxon>
        <taxon>Nostocales</taxon>
        <taxon>Nostocaceae</taxon>
        <taxon>Nostoc</taxon>
    </lineage>
</organism>
<evidence type="ECO:0000259" key="1">
    <source>
        <dbReference type="Pfam" id="PF01936"/>
    </source>
</evidence>
<evidence type="ECO:0000313" key="3">
    <source>
        <dbReference type="Proteomes" id="UP000252085"/>
    </source>
</evidence>
<proteinExistence type="predicted"/>
<dbReference type="GO" id="GO:0004540">
    <property type="term" value="F:RNA nuclease activity"/>
    <property type="evidence" value="ECO:0007669"/>
    <property type="project" value="InterPro"/>
</dbReference>